<feature type="signal peptide" evidence="1">
    <location>
        <begin position="1"/>
        <end position="15"/>
    </location>
</feature>
<feature type="chain" id="PRO_5024386569" evidence="1">
    <location>
        <begin position="16"/>
        <end position="135"/>
    </location>
</feature>
<evidence type="ECO:0000313" key="2">
    <source>
        <dbReference type="WBParaSite" id="MCU_010287-RA"/>
    </source>
</evidence>
<organism evidence="2">
    <name type="scientific">Mesocestoides corti</name>
    <name type="common">Flatworm</name>
    <dbReference type="NCBI Taxonomy" id="53468"/>
    <lineage>
        <taxon>Eukaryota</taxon>
        <taxon>Metazoa</taxon>
        <taxon>Spiralia</taxon>
        <taxon>Lophotrochozoa</taxon>
        <taxon>Platyhelminthes</taxon>
        <taxon>Cestoda</taxon>
        <taxon>Eucestoda</taxon>
        <taxon>Cyclophyllidea</taxon>
        <taxon>Mesocestoididae</taxon>
        <taxon>Mesocestoides</taxon>
    </lineage>
</organism>
<name>A0A5K3FT09_MESCO</name>
<dbReference type="WBParaSite" id="MCU_010287-RA">
    <property type="protein sequence ID" value="MCU_010287-RA"/>
    <property type="gene ID" value="MCU_010287"/>
</dbReference>
<keyword evidence="1" id="KW-0732">Signal</keyword>
<protein>
    <submittedName>
        <fullName evidence="2">Secreted protein</fullName>
    </submittedName>
</protein>
<proteinExistence type="predicted"/>
<reference evidence="2" key="1">
    <citation type="submission" date="2019-11" db="UniProtKB">
        <authorList>
            <consortium name="WormBaseParasite"/>
        </authorList>
    </citation>
    <scope>IDENTIFICATION</scope>
</reference>
<dbReference type="AlphaFoldDB" id="A0A5K3FT09"/>
<evidence type="ECO:0000256" key="1">
    <source>
        <dbReference type="SAM" id="SignalP"/>
    </source>
</evidence>
<sequence length="135" mass="15149">MLTLLLTLLLPPTHPPYHSPPALFAFEPVDHIRIHTSLGLRAYVRACEKRHQHPTLVDLRPRFDVFFPAHISSSSETRTRRGGHLCVPICLPTLNPPPPPSDFRHTQLPPGHSTHASFPRQFLSISPLNAINIVV</sequence>
<accession>A0A5K3FT09</accession>